<comment type="pathway">
    <text evidence="6">Amine and polyamine biosynthesis; putrescine biosynthesis via L-ornithine pathway; putrescine from L-ornithine: step 1/1.</text>
</comment>
<dbReference type="PANTHER" id="PTHR11482:SF6">
    <property type="entry name" value="ORNITHINE DECARBOXYLASE 1-RELATED"/>
    <property type="match status" value="1"/>
</dbReference>
<gene>
    <name evidence="10" type="primary">speC</name>
    <name evidence="10" type="ORF">GCM10010326_31950</name>
</gene>
<evidence type="ECO:0000313" key="11">
    <source>
        <dbReference type="Proteomes" id="UP000600946"/>
    </source>
</evidence>
<dbReference type="SUPFAM" id="SSF55729">
    <property type="entry name" value="Acyl-CoA N-acyltransferases (Nat)"/>
    <property type="match status" value="1"/>
</dbReference>
<dbReference type="InterPro" id="IPR009006">
    <property type="entry name" value="Ala_racemase/Decarboxylase_C"/>
</dbReference>
<evidence type="ECO:0000256" key="2">
    <source>
        <dbReference type="ARBA" id="ARBA00008872"/>
    </source>
</evidence>
<dbReference type="EC" id="4.1.1.17" evidence="7"/>
<dbReference type="InterPro" id="IPR016181">
    <property type="entry name" value="Acyl_CoA_acyltransferase"/>
</dbReference>
<dbReference type="InterPro" id="IPR000183">
    <property type="entry name" value="Orn/DAP/Arg_de-COase"/>
</dbReference>
<keyword evidence="5" id="KW-0456">Lyase</keyword>
<keyword evidence="3" id="KW-0210">Decarboxylase</keyword>
<evidence type="ECO:0000256" key="8">
    <source>
        <dbReference type="ARBA" id="ARBA00049127"/>
    </source>
</evidence>
<evidence type="ECO:0000313" key="10">
    <source>
        <dbReference type="EMBL" id="GGY35366.1"/>
    </source>
</evidence>
<comment type="catalytic activity">
    <reaction evidence="8">
        <text>L-ornithine + H(+) = putrescine + CO2</text>
        <dbReference type="Rhea" id="RHEA:22964"/>
        <dbReference type="ChEBI" id="CHEBI:15378"/>
        <dbReference type="ChEBI" id="CHEBI:16526"/>
        <dbReference type="ChEBI" id="CHEBI:46911"/>
        <dbReference type="ChEBI" id="CHEBI:326268"/>
        <dbReference type="EC" id="4.1.1.17"/>
    </reaction>
</comment>
<sequence>MPESAALGAALAAATDDRIFFDLTGIEAQYAALLRELPGVAVRFAMKACPVDEVLAALGRQGAGFDAASPREIEQALGTGVPAERIHYGNTIKSDENIADAYRMGIRDFATDSVEDVAAIAQHAPGSRVFCRLATSGEGALWGLSQKFGCSADDAVRVLEAARDAGLTTAGLSVHVGSQQMTAEAWQGAIDDLVDLVAVLGGRGILLDHINLGGGLPALGCLDKHGRPLEPPLDKMFAVLREGMHRLREESASPLTFLMEPGRHLVADHGAIRARVSRLSTRRQRDGERQHWLYLSCGKFNGLYEMDELQYRLEFPGHTGGARVPAVIAGPTCDSDDAYDHESGLVPVPAAAASGDPVWIHSCGAYAVGYTTQGFNGFDPLPYTCIGGAERMPPSNTGLLPDTDVLIRPLAERDWDAIVSLEADAYTEDGLSEGREALKSRHFEGTCFVIEEAGRVGGYLLALPYPPFASPDLSRAEESGHPSPNLHAHDLVIAEDLRGRGLGPRLLTHLLNTARELGYEQISLVAVRGAHVLWAQLGYRAHPEVELPESYGTNAMYMSMEVG</sequence>
<dbReference type="InterPro" id="IPR022653">
    <property type="entry name" value="De-COase2_pyr-phos_BS"/>
</dbReference>
<dbReference type="CDD" id="cd04301">
    <property type="entry name" value="NAT_SF"/>
    <property type="match status" value="1"/>
</dbReference>
<comment type="cofactor">
    <cofactor evidence="1">
        <name>pyridoxal 5'-phosphate</name>
        <dbReference type="ChEBI" id="CHEBI:597326"/>
    </cofactor>
</comment>
<proteinExistence type="inferred from homology"/>
<comment type="caution">
    <text evidence="10">The sequence shown here is derived from an EMBL/GenBank/DDBJ whole genome shotgun (WGS) entry which is preliminary data.</text>
</comment>
<name>A0ABQ3A732_9ACTN</name>
<dbReference type="InterPro" id="IPR029066">
    <property type="entry name" value="PLP-binding_barrel"/>
</dbReference>
<evidence type="ECO:0000256" key="5">
    <source>
        <dbReference type="ARBA" id="ARBA00023239"/>
    </source>
</evidence>
<dbReference type="Gene3D" id="2.40.37.10">
    <property type="entry name" value="Lyase, Ornithine Decarboxylase, Chain A, domain 1"/>
    <property type="match status" value="1"/>
</dbReference>
<evidence type="ECO:0000256" key="6">
    <source>
        <dbReference type="ARBA" id="ARBA00034115"/>
    </source>
</evidence>
<evidence type="ECO:0000256" key="3">
    <source>
        <dbReference type="ARBA" id="ARBA00022793"/>
    </source>
</evidence>
<dbReference type="Gene3D" id="3.40.630.30">
    <property type="match status" value="1"/>
</dbReference>
<evidence type="ECO:0000256" key="4">
    <source>
        <dbReference type="ARBA" id="ARBA00022898"/>
    </source>
</evidence>
<dbReference type="PROSITE" id="PS51186">
    <property type="entry name" value="GNAT"/>
    <property type="match status" value="1"/>
</dbReference>
<protein>
    <recommendedName>
        <fullName evidence="7">ornithine decarboxylase</fullName>
        <ecNumber evidence="7">4.1.1.17</ecNumber>
    </recommendedName>
</protein>
<reference evidence="11" key="1">
    <citation type="journal article" date="2019" name="Int. J. Syst. Evol. Microbiol.">
        <title>The Global Catalogue of Microorganisms (GCM) 10K type strain sequencing project: providing services to taxonomists for standard genome sequencing and annotation.</title>
        <authorList>
            <consortium name="The Broad Institute Genomics Platform"/>
            <consortium name="The Broad Institute Genome Sequencing Center for Infectious Disease"/>
            <person name="Wu L."/>
            <person name="Ma J."/>
        </authorList>
    </citation>
    <scope>NUCLEOTIDE SEQUENCE [LARGE SCALE GENOMIC DNA]</scope>
    <source>
        <strain evidence="11">JCM 4594</strain>
    </source>
</reference>
<comment type="similarity">
    <text evidence="2">Belongs to the Orn/Lys/Arg decarboxylase class-II family.</text>
</comment>
<dbReference type="PRINTS" id="PR01179">
    <property type="entry name" value="ODADCRBXLASE"/>
</dbReference>
<dbReference type="InterPro" id="IPR022644">
    <property type="entry name" value="De-COase2_N"/>
</dbReference>
<dbReference type="InterPro" id="IPR000182">
    <property type="entry name" value="GNAT_dom"/>
</dbReference>
<dbReference type="PROSITE" id="PS00878">
    <property type="entry name" value="ODR_DC_2_1"/>
    <property type="match status" value="1"/>
</dbReference>
<evidence type="ECO:0000259" key="9">
    <source>
        <dbReference type="PROSITE" id="PS51186"/>
    </source>
</evidence>
<dbReference type="Pfam" id="PF02784">
    <property type="entry name" value="Orn_Arg_deC_N"/>
    <property type="match status" value="1"/>
</dbReference>
<dbReference type="CDD" id="cd00622">
    <property type="entry name" value="PLPDE_III_ODC"/>
    <property type="match status" value="1"/>
</dbReference>
<evidence type="ECO:0000256" key="1">
    <source>
        <dbReference type="ARBA" id="ARBA00001933"/>
    </source>
</evidence>
<dbReference type="Proteomes" id="UP000600946">
    <property type="component" value="Unassembled WGS sequence"/>
</dbReference>
<organism evidence="10 11">
    <name type="scientific">Streptomyces xanthochromogenes</name>
    <dbReference type="NCBI Taxonomy" id="67384"/>
    <lineage>
        <taxon>Bacteria</taxon>
        <taxon>Bacillati</taxon>
        <taxon>Actinomycetota</taxon>
        <taxon>Actinomycetes</taxon>
        <taxon>Kitasatosporales</taxon>
        <taxon>Streptomycetaceae</taxon>
        <taxon>Streptomyces</taxon>
    </lineage>
</organism>
<dbReference type="SUPFAM" id="SSF51419">
    <property type="entry name" value="PLP-binding barrel"/>
    <property type="match status" value="1"/>
</dbReference>
<dbReference type="PANTHER" id="PTHR11482">
    <property type="entry name" value="ARGININE/DIAMINOPIMELATE/ORNITHINE DECARBOXYLASE"/>
    <property type="match status" value="1"/>
</dbReference>
<feature type="domain" description="N-acetyltransferase" evidence="9">
    <location>
        <begin position="405"/>
        <end position="563"/>
    </location>
</feature>
<dbReference type="SUPFAM" id="SSF50621">
    <property type="entry name" value="Alanine racemase C-terminal domain-like"/>
    <property type="match status" value="1"/>
</dbReference>
<dbReference type="EMBL" id="BMUU01000004">
    <property type="protein sequence ID" value="GGY35366.1"/>
    <property type="molecule type" value="Genomic_DNA"/>
</dbReference>
<evidence type="ECO:0000256" key="7">
    <source>
        <dbReference type="ARBA" id="ARBA00034138"/>
    </source>
</evidence>
<accession>A0ABQ3A732</accession>
<dbReference type="InterPro" id="IPR002433">
    <property type="entry name" value="Orn_de-COase"/>
</dbReference>
<keyword evidence="4" id="KW-0663">Pyridoxal phosphate</keyword>
<dbReference type="Gene3D" id="3.20.20.10">
    <property type="entry name" value="Alanine racemase"/>
    <property type="match status" value="1"/>
</dbReference>
<dbReference type="PRINTS" id="PR01182">
    <property type="entry name" value="ORNDCRBXLASE"/>
</dbReference>
<keyword evidence="11" id="KW-1185">Reference proteome</keyword>
<dbReference type="Pfam" id="PF00583">
    <property type="entry name" value="Acetyltransf_1"/>
    <property type="match status" value="1"/>
</dbReference>